<keyword evidence="2" id="KW-0963">Cytoplasm</keyword>
<comment type="function">
    <text evidence="2">Catalyzes a mechanistically unusual reaction, the ATP-dependent insertion of CO2 between the N7 and N8 nitrogen atoms of 7,8-diaminopelargonic acid (DAPA, also called 7,8-diammoniononanoate) to form a ureido ring.</text>
</comment>
<keyword evidence="1 2" id="KW-0093">Biotin biosynthesis</keyword>
<organism evidence="3 4">
    <name type="scientific">Aquincola tertiaricarbonis</name>
    <dbReference type="NCBI Taxonomy" id="391953"/>
    <lineage>
        <taxon>Bacteria</taxon>
        <taxon>Pseudomonadati</taxon>
        <taxon>Pseudomonadota</taxon>
        <taxon>Betaproteobacteria</taxon>
        <taxon>Burkholderiales</taxon>
        <taxon>Sphaerotilaceae</taxon>
        <taxon>Aquincola</taxon>
    </lineage>
</organism>
<keyword evidence="2" id="KW-0479">Metal-binding</keyword>
<feature type="binding site" evidence="2">
    <location>
        <position position="117"/>
    </location>
    <ligand>
        <name>Mg(2+)</name>
        <dbReference type="ChEBI" id="CHEBI:18420"/>
    </ligand>
</feature>
<gene>
    <name evidence="2 3" type="primary">bioD</name>
    <name evidence="3" type="ORF">MW290_19480</name>
</gene>
<keyword evidence="2" id="KW-0460">Magnesium</keyword>
<dbReference type="GO" id="GO:0004141">
    <property type="term" value="F:dethiobiotin synthase activity"/>
    <property type="evidence" value="ECO:0007669"/>
    <property type="project" value="UniProtKB-EC"/>
</dbReference>
<dbReference type="HAMAP" id="MF_00336">
    <property type="entry name" value="BioD"/>
    <property type="match status" value="1"/>
</dbReference>
<feature type="binding site" evidence="2">
    <location>
        <position position="208"/>
    </location>
    <ligand>
        <name>ATP</name>
        <dbReference type="ChEBI" id="CHEBI:30616"/>
    </ligand>
</feature>
<name>A0ABY4SG77_AQUTE</name>
<evidence type="ECO:0000313" key="4">
    <source>
        <dbReference type="Proteomes" id="UP001056201"/>
    </source>
</evidence>
<dbReference type="EC" id="6.3.3.3" evidence="2"/>
<evidence type="ECO:0000313" key="3">
    <source>
        <dbReference type="EMBL" id="URI11145.1"/>
    </source>
</evidence>
<keyword evidence="2" id="KW-0067">ATP-binding</keyword>
<comment type="subcellular location">
    <subcellularLocation>
        <location evidence="2">Cytoplasm</location>
    </subcellularLocation>
</comment>
<feature type="binding site" evidence="2">
    <location>
        <position position="18"/>
    </location>
    <ligand>
        <name>Mg(2+)</name>
        <dbReference type="ChEBI" id="CHEBI:18420"/>
    </ligand>
</feature>
<comment type="cofactor">
    <cofactor evidence="2">
        <name>Mg(2+)</name>
        <dbReference type="ChEBI" id="CHEBI:18420"/>
    </cofactor>
</comment>
<accession>A0ABY4SG77</accession>
<dbReference type="InterPro" id="IPR004472">
    <property type="entry name" value="DTB_synth_BioD"/>
</dbReference>
<keyword evidence="4" id="KW-1185">Reference proteome</keyword>
<dbReference type="PIRSF" id="PIRSF006755">
    <property type="entry name" value="DTB_synth"/>
    <property type="match status" value="1"/>
</dbReference>
<dbReference type="EMBL" id="CP097636">
    <property type="protein sequence ID" value="URI11145.1"/>
    <property type="molecule type" value="Genomic_DNA"/>
</dbReference>
<dbReference type="Proteomes" id="UP001056201">
    <property type="component" value="Chromosome 2"/>
</dbReference>
<feature type="binding site" evidence="2">
    <location>
        <begin position="14"/>
        <end position="19"/>
    </location>
    <ligand>
        <name>ATP</name>
        <dbReference type="ChEBI" id="CHEBI:30616"/>
    </ligand>
</feature>
<feature type="binding site" evidence="2">
    <location>
        <begin position="117"/>
        <end position="120"/>
    </location>
    <ligand>
        <name>ATP</name>
        <dbReference type="ChEBI" id="CHEBI:30616"/>
    </ligand>
</feature>
<dbReference type="Pfam" id="PF13500">
    <property type="entry name" value="AAA_26"/>
    <property type="match status" value="1"/>
</dbReference>
<proteinExistence type="inferred from homology"/>
<dbReference type="InterPro" id="IPR027417">
    <property type="entry name" value="P-loop_NTPase"/>
</dbReference>
<feature type="binding site" evidence="2">
    <location>
        <position position="56"/>
    </location>
    <ligand>
        <name>Mg(2+)</name>
        <dbReference type="ChEBI" id="CHEBI:18420"/>
    </ligand>
</feature>
<comment type="pathway">
    <text evidence="2">Cofactor biosynthesis; biotin biosynthesis; biotin from 7,8-diaminononanoate: step 1/2.</text>
</comment>
<dbReference type="CDD" id="cd03109">
    <property type="entry name" value="DTBS"/>
    <property type="match status" value="1"/>
</dbReference>
<evidence type="ECO:0000256" key="1">
    <source>
        <dbReference type="ARBA" id="ARBA00022756"/>
    </source>
</evidence>
<feature type="active site" evidence="2">
    <location>
        <position position="39"/>
    </location>
</feature>
<evidence type="ECO:0000256" key="2">
    <source>
        <dbReference type="HAMAP-Rule" id="MF_00336"/>
    </source>
</evidence>
<reference evidence="3" key="1">
    <citation type="submission" date="2022-05" db="EMBL/GenBank/DDBJ databases">
        <title>An RpoN-dependent PEP-CTERM gene is involved in floc formation of an Aquincola tertiaricarbonis strain.</title>
        <authorList>
            <person name="Qiu D."/>
            <person name="Xia M."/>
        </authorList>
    </citation>
    <scope>NUCLEOTIDE SEQUENCE</scope>
    <source>
        <strain evidence="3">RN12</strain>
    </source>
</reference>
<comment type="subunit">
    <text evidence="2">Homodimer.</text>
</comment>
<comment type="catalytic activity">
    <reaction evidence="2">
        <text>(7R,8S)-7,8-diammoniononanoate + CO2 + ATP = (4R,5S)-dethiobiotin + ADP + phosphate + 3 H(+)</text>
        <dbReference type="Rhea" id="RHEA:15805"/>
        <dbReference type="ChEBI" id="CHEBI:15378"/>
        <dbReference type="ChEBI" id="CHEBI:16526"/>
        <dbReference type="ChEBI" id="CHEBI:30616"/>
        <dbReference type="ChEBI" id="CHEBI:43474"/>
        <dbReference type="ChEBI" id="CHEBI:149469"/>
        <dbReference type="ChEBI" id="CHEBI:149473"/>
        <dbReference type="ChEBI" id="CHEBI:456216"/>
        <dbReference type="EC" id="6.3.3.3"/>
    </reaction>
</comment>
<protein>
    <recommendedName>
        <fullName evidence="2">ATP-dependent dethiobiotin synthetase BioD</fullName>
        <ecNumber evidence="2">6.3.3.3</ecNumber>
    </recommendedName>
    <alternativeName>
        <fullName evidence="2">DTB synthetase</fullName>
        <shortName evidence="2">DTBS</shortName>
    </alternativeName>
    <alternativeName>
        <fullName evidence="2">Dethiobiotin synthase</fullName>
    </alternativeName>
</protein>
<dbReference type="SUPFAM" id="SSF52540">
    <property type="entry name" value="P-loop containing nucleoside triphosphate hydrolases"/>
    <property type="match status" value="1"/>
</dbReference>
<dbReference type="PANTHER" id="PTHR43210:SF5">
    <property type="entry name" value="DETHIOBIOTIN SYNTHETASE"/>
    <property type="match status" value="1"/>
</dbReference>
<comment type="similarity">
    <text evidence="2">Belongs to the dethiobiotin synthetase family.</text>
</comment>
<comment type="caution">
    <text evidence="2">Lacks conserved residue(s) required for the propagation of feature annotation.</text>
</comment>
<feature type="binding site" evidence="2">
    <location>
        <begin position="177"/>
        <end position="178"/>
    </location>
    <ligand>
        <name>ATP</name>
        <dbReference type="ChEBI" id="CHEBI:30616"/>
    </ligand>
</feature>
<dbReference type="PANTHER" id="PTHR43210">
    <property type="entry name" value="DETHIOBIOTIN SYNTHETASE"/>
    <property type="match status" value="1"/>
</dbReference>
<keyword evidence="2" id="KW-0547">Nucleotide-binding</keyword>
<dbReference type="Gene3D" id="3.40.50.300">
    <property type="entry name" value="P-loop containing nucleotide triphosphate hydrolases"/>
    <property type="match status" value="1"/>
</dbReference>
<feature type="binding site" evidence="2">
    <location>
        <position position="56"/>
    </location>
    <ligand>
        <name>ATP</name>
        <dbReference type="ChEBI" id="CHEBI:30616"/>
    </ligand>
</feature>
<dbReference type="NCBIfam" id="TIGR00347">
    <property type="entry name" value="bioD"/>
    <property type="match status" value="1"/>
</dbReference>
<sequence>MVFEGCFVTGTDTGVGKTLVSAALLHTLARHHARVVGMKPVAAGLVPHAGGWVAEDALALRAASSVRVPPELDCPVALPDPLSPHLAARRAGRLLDLAPMLDAYRQLRTLADVALVEGAGGWRVPLNDRQTLADLAVALGLPVVLVVGLRLGCLNHALLTAEAIRRDGLTLAGWVANSVDPDMACRDENIDTLRERLGAPLLGVVPWQAPPGPDARHIALQLPQAWQGPQS</sequence>
<keyword evidence="2 3" id="KW-0436">Ligase</keyword>
<dbReference type="RefSeq" id="WP_250199344.1">
    <property type="nucleotide sequence ID" value="NZ_CP097636.1"/>
</dbReference>